<feature type="compositionally biased region" description="Polar residues" evidence="4">
    <location>
        <begin position="1236"/>
        <end position="1259"/>
    </location>
</feature>
<dbReference type="OrthoDB" id="47328at2759"/>
<feature type="domain" description="DOCKER" evidence="7">
    <location>
        <begin position="1520"/>
        <end position="1980"/>
    </location>
</feature>
<dbReference type="Ensembl" id="ENSCAFT00040033229.1">
    <property type="protein sequence ID" value="ENSCAFP00040028916.1"/>
    <property type="gene ID" value="ENSCAFG00040017401.1"/>
</dbReference>
<keyword evidence="1" id="KW-0597">Phosphoprotein</keyword>
<dbReference type="CDD" id="cd13267">
    <property type="entry name" value="PH_DOCK-D"/>
    <property type="match status" value="1"/>
</dbReference>
<dbReference type="Gene3D" id="1.20.58.740">
    <property type="match status" value="1"/>
</dbReference>
<dbReference type="PANTHER" id="PTHR23317">
    <property type="entry name" value="DEDICATOR OF CYTOKINESIS DOCK"/>
    <property type="match status" value="1"/>
</dbReference>
<dbReference type="CDD" id="cd11699">
    <property type="entry name" value="DHR2_DOCK10"/>
    <property type="match status" value="1"/>
</dbReference>
<dbReference type="Proteomes" id="UP000694542">
    <property type="component" value="Chromosome 25"/>
</dbReference>
<dbReference type="InterPro" id="IPR046770">
    <property type="entry name" value="DOCKER_Lobe_B"/>
</dbReference>
<dbReference type="Pfam" id="PF20421">
    <property type="entry name" value="DHR-2_Lobe_C"/>
    <property type="match status" value="1"/>
</dbReference>
<feature type="domain" description="C2 DOCK-type" evidence="6">
    <location>
        <begin position="540"/>
        <end position="718"/>
    </location>
</feature>
<organism evidence="8 9">
    <name type="scientific">Canis lupus familiaris</name>
    <name type="common">Dog</name>
    <name type="synonym">Canis familiaris</name>
    <dbReference type="NCBI Taxonomy" id="9615"/>
    <lineage>
        <taxon>Eukaryota</taxon>
        <taxon>Metazoa</taxon>
        <taxon>Chordata</taxon>
        <taxon>Craniata</taxon>
        <taxon>Vertebrata</taxon>
        <taxon>Euteleostomi</taxon>
        <taxon>Mammalia</taxon>
        <taxon>Eutheria</taxon>
        <taxon>Laurasiatheria</taxon>
        <taxon>Carnivora</taxon>
        <taxon>Caniformia</taxon>
        <taxon>Canidae</taxon>
        <taxon>Canis</taxon>
    </lineage>
</organism>
<dbReference type="Gene3D" id="2.60.40.150">
    <property type="entry name" value="C2 domain"/>
    <property type="match status" value="1"/>
</dbReference>
<dbReference type="Pfam" id="PF00169">
    <property type="entry name" value="PH"/>
    <property type="match status" value="1"/>
</dbReference>
<evidence type="ECO:0000259" key="6">
    <source>
        <dbReference type="PROSITE" id="PS51650"/>
    </source>
</evidence>
<reference evidence="8" key="1">
    <citation type="submission" date="2018-10" db="EMBL/GenBank/DDBJ databases">
        <title>De novo assembly of a Great Dane genome.</title>
        <authorList>
            <person name="Kidd J.M."/>
            <person name="Pendleton A.L."/>
            <person name="Shen F."/>
            <person name="Emery S."/>
        </authorList>
    </citation>
    <scope>NUCLEOTIDE SEQUENCE [LARGE SCALE GENOMIC DNA]</scope>
    <source>
        <strain evidence="8">Great Dane</strain>
    </source>
</reference>
<dbReference type="Pfam" id="PF14429">
    <property type="entry name" value="DOCK-C2"/>
    <property type="match status" value="1"/>
</dbReference>
<gene>
    <name evidence="8" type="primary">DOCK10</name>
</gene>
<dbReference type="InterPro" id="IPR046773">
    <property type="entry name" value="DOCKER_Lobe_C"/>
</dbReference>
<dbReference type="GO" id="GO:0007264">
    <property type="term" value="P:small GTPase-mediated signal transduction"/>
    <property type="evidence" value="ECO:0007669"/>
    <property type="project" value="InterPro"/>
</dbReference>
<evidence type="ECO:0000256" key="1">
    <source>
        <dbReference type="ARBA" id="ARBA00022553"/>
    </source>
</evidence>
<dbReference type="SUPFAM" id="SSF50729">
    <property type="entry name" value="PH domain-like"/>
    <property type="match status" value="1"/>
</dbReference>
<name>A0A8C0T2Y4_CANLF</name>
<evidence type="ECO:0000256" key="4">
    <source>
        <dbReference type="SAM" id="MobiDB-lite"/>
    </source>
</evidence>
<feature type="compositionally biased region" description="Basic and acidic residues" evidence="4">
    <location>
        <begin position="1132"/>
        <end position="1141"/>
    </location>
</feature>
<dbReference type="Pfam" id="PF20422">
    <property type="entry name" value="DHR-2_Lobe_B"/>
    <property type="match status" value="1"/>
</dbReference>
<feature type="region of interest" description="Disordered" evidence="4">
    <location>
        <begin position="1120"/>
        <end position="1141"/>
    </location>
</feature>
<dbReference type="InterPro" id="IPR035892">
    <property type="entry name" value="C2_domain_sf"/>
</dbReference>
<reference evidence="8" key="2">
    <citation type="submission" date="2025-08" db="UniProtKB">
        <authorList>
            <consortium name="Ensembl"/>
        </authorList>
    </citation>
    <scope>IDENTIFICATION</scope>
</reference>
<proteinExistence type="inferred from homology"/>
<dbReference type="CDD" id="cd08697">
    <property type="entry name" value="C2_Dock-D"/>
    <property type="match status" value="1"/>
</dbReference>
<dbReference type="FunFam" id="1.20.58.740:FF:000001">
    <property type="entry name" value="dedicator of cytokinesis protein 9 isoform X1"/>
    <property type="match status" value="1"/>
</dbReference>
<evidence type="ECO:0000256" key="3">
    <source>
        <dbReference type="PROSITE-ProRule" id="PRU00983"/>
    </source>
</evidence>
<feature type="region of interest" description="Disordered" evidence="4">
    <location>
        <begin position="1236"/>
        <end position="1268"/>
    </location>
</feature>
<dbReference type="InterPro" id="IPR043162">
    <property type="entry name" value="DOCK_C_lobe_C"/>
</dbReference>
<dbReference type="GO" id="GO:0005085">
    <property type="term" value="F:guanyl-nucleotide exchange factor activity"/>
    <property type="evidence" value="ECO:0007669"/>
    <property type="project" value="UniProtKB-KW"/>
</dbReference>
<dbReference type="Pfam" id="PF06920">
    <property type="entry name" value="DHR-2_Lobe_A"/>
    <property type="match status" value="2"/>
</dbReference>
<feature type="domain" description="PH" evidence="5">
    <location>
        <begin position="49"/>
        <end position="158"/>
    </location>
</feature>
<dbReference type="InterPro" id="IPR027007">
    <property type="entry name" value="C2_DOCK-type_domain"/>
</dbReference>
<dbReference type="SMART" id="SM00233">
    <property type="entry name" value="PH"/>
    <property type="match status" value="1"/>
</dbReference>
<dbReference type="InterPro" id="IPR046769">
    <property type="entry name" value="DOCKER_Lobe_A"/>
</dbReference>
<dbReference type="FunFam" id="2.30.29.30:FF:000016">
    <property type="entry name" value="dedicator of cytokinesis protein 9 isoform X1"/>
    <property type="match status" value="1"/>
</dbReference>
<dbReference type="InterPro" id="IPR026791">
    <property type="entry name" value="DOCK"/>
</dbReference>
<sequence>MRERGGSFSSAVSKIWDAQKIAVMPVMPFLQDTTSHSSSKGGGGAGGTGVFKSGWLYKGNFNSTVNNTVTVRSFKKRYFQLTQLPDNSYIMNFYKDEKISKEPKGCIFLDSCTGVVQNNRLRKYAFELKMNDLTYFVLAAETESDMDEWIHTLNRILQISPEGPSQGRRSTELADLGLDSLDNSITCECMPEETESSENSPHPDFAKYLTETEETVKTTRNMERLNLFSLDPDIDTLKLQKKDLLETDSGIKPFEEKAAKRIMIICKALNLNLQGCVTENENDPITNIEPFFVSVALYDLRESRKISADFHVDLNHTAVRQMLSGASVALENGNIDTVTPRQSEEPHIKGFPEEWLKFPKQAIFSVSNPHSEIVLVAKIEKVLMGNIASGAEPYIKNPDSNKYAQKILKSNRQFFSKLGKYRMPFAWAVRSVFKDNQGSVDRDSRFSPLYRQESSKISTEDLLKLVSDYRRVDRISKTQTIPGSLDIAVDNVPLEHPNCVTSSFIPVKPFDVTAQPEPTVEVEEFVYDSTKYCRPYRVYKNQIYIYPKHLKYDSQKCFNKARNITVCIEFKNSDEEGAKPVKCIYGKPGGPLFTSAAHTAVLHHSQNPDFSDEVKIELPTQLHEKHHILFSFYHVTCDINAKANAKKKEMLETSVGYAWLPLMKHDQIASQEYNIPIATGLPPNYLSFQDSASGKHGGSDIKWVDGGKPLFKVSTFVVSTVNTQDPHVNAFFRQCQKREKDMSQSPTSNFIRSCKNLLNVEKIHAIMSFLPIILNQLFKVLVQNEEDEITTTVTRVLTDIVAKCHEEQLDHSVQSYIKHSWFFFAIILKSMAQHLIDTNKIQLSRAQRFPESYQNELDNLVMVLCDHVIWKYKDSLEETRRANHSVAKFLKRCFTFMDRGYVFKMVNNYISMFSSGDLKTLCQYKFDFLQEVCQHEHFIPLCLPIRSANIPDPLTPSESTQELHASDMPEYSVTNEFCRKHFLIGILLREVGFALQEDQDIRHLALAVLKNLMAKHSFDDRYREPEKQAQIASLYMPLYGMLLDNMPRIYLKDLYPFTVNTSNQGSRDDLSTNGGFHTQSAMKHANSVDTSFSKDVLNSIAAFSSIAISAVNHADSRASLASLDSNPSTNEKSSEKTDNCEKIPRPLSLIGSTLRFDKLDQAETRSLLMCFLHIMKTISEETLIAYWQRAPSPEVSDFFSILDVCLQNFRYLGKRNIIRKIAAAFKFVQSTQNNGTLKGSNPSCQTSGPLSQWMHTTSTHEGHKQHRSQTLPIIRGKNALSNPKLLQMLDNTMSSNSNEIDIVHHVDTEANIATEVCLTILDLLSLFTQIHQRQLQQSECQNSMMKRVFDTYMLFFQVNQSATALKHVFASLRLFVCKFPSAFFQGPADLCGSFCYEVLKCCNHRSRSTQTEASALLYFFMRKNFEFNKQKSIVRSHLQLIKAVSQLIADAGIGGSRFQHSLAITNNFANGDKQMKNSNFPAEVKDLTKRIRTVLMATAQMKEHEKDPEMLVDLQYSLANSYASTPELRRTWLESMAKIHARNGDLSEAAMCYIHIAALIAEYLKRKGYWKMEKICTPSLLPEDIHPCDSYPLLTAPGGGSMFSMGWPAFLSITPNIKEEGAMKEDSGMQDTPYNEHILVEQLYMCVEFLWKSERYELIADVNKPIIAVFEKQRDFKKLSELYYDIHRSYLKVAEVVNSEKRLFGRYYRVAFYGQGFFEEEEGKEYIYKEPKLTGLSEISQRLLKLYADKFGADNVKIIQDSNKVNPKDLDPKYAYIQVTYVTPFFEEKEIEDRKTDFEMHHNINRFVFETPFTLSGKKHGGVEEQCKRRTVLTTSHLFPYVKKRIQVISQSSTELNPIEVAIDEMSKKVSELNQLCTMEEVDMIRLQLKVQGSVSVKVNAGPMAYARAFLEETNAKRYPDNQVKLLKEIFRQFADACGQALDVNERLIKEDQLEYQEELRSHYKDMLSELSTIMNEQIMCRDDPSKRGAERTCPPVVSRAPPALPTVSISPSDEV</sequence>
<evidence type="ECO:0000313" key="9">
    <source>
        <dbReference type="Proteomes" id="UP000694542"/>
    </source>
</evidence>
<evidence type="ECO:0000259" key="5">
    <source>
        <dbReference type="PROSITE" id="PS50003"/>
    </source>
</evidence>
<dbReference type="FunFam" id="2.60.40.150:FF:000015">
    <property type="entry name" value="dedicator of cytokinesis protein 9 isoform X1"/>
    <property type="match status" value="1"/>
</dbReference>
<feature type="region of interest" description="Disordered" evidence="4">
    <location>
        <begin position="1985"/>
        <end position="2016"/>
    </location>
</feature>
<dbReference type="InterPro" id="IPR037809">
    <property type="entry name" value="C2_Dock-D"/>
</dbReference>
<dbReference type="Gene3D" id="2.30.29.30">
    <property type="entry name" value="Pleckstrin-homology domain (PH domain)/Phosphotyrosine-binding domain (PTB)"/>
    <property type="match status" value="1"/>
</dbReference>
<dbReference type="InterPro" id="IPR027357">
    <property type="entry name" value="DOCKER_dom"/>
</dbReference>
<evidence type="ECO:0000256" key="2">
    <source>
        <dbReference type="ARBA" id="ARBA00022658"/>
    </source>
</evidence>
<dbReference type="PROSITE" id="PS51651">
    <property type="entry name" value="DOCKER"/>
    <property type="match status" value="1"/>
</dbReference>
<dbReference type="InterPro" id="IPR011993">
    <property type="entry name" value="PH-like_dom_sf"/>
</dbReference>
<evidence type="ECO:0000259" key="7">
    <source>
        <dbReference type="PROSITE" id="PS51651"/>
    </source>
</evidence>
<evidence type="ECO:0000313" key="8">
    <source>
        <dbReference type="Ensembl" id="ENSCAFP00040028916.1"/>
    </source>
</evidence>
<dbReference type="InterPro" id="IPR043161">
    <property type="entry name" value="DOCK_C_lobe_A"/>
</dbReference>
<accession>A0A8C0T2Y4</accession>
<dbReference type="PANTHER" id="PTHR23317:SF71">
    <property type="entry name" value="DEDICATOR OF CYTOKINESIS PROTEIN 10"/>
    <property type="match status" value="1"/>
</dbReference>
<dbReference type="Gene3D" id="1.25.40.410">
    <property type="match status" value="1"/>
</dbReference>
<dbReference type="PROSITE" id="PS51650">
    <property type="entry name" value="C2_DOCK"/>
    <property type="match status" value="1"/>
</dbReference>
<keyword evidence="2" id="KW-0344">Guanine-nucleotide releasing factor</keyword>
<dbReference type="InterPro" id="IPR001849">
    <property type="entry name" value="PH_domain"/>
</dbReference>
<dbReference type="PROSITE" id="PS50003">
    <property type="entry name" value="PH_DOMAIN"/>
    <property type="match status" value="1"/>
</dbReference>
<protein>
    <submittedName>
        <fullName evidence="8">Dedicator of cytokinesis 10</fullName>
    </submittedName>
</protein>
<comment type="similarity">
    <text evidence="3">Belongs to the DOCK family.</text>
</comment>